<name>H2XMC2_CIOIN</name>
<dbReference type="Proteomes" id="UP000008144">
    <property type="component" value="Unassembled WGS sequence"/>
</dbReference>
<keyword evidence="1" id="KW-0472">Membrane</keyword>
<sequence length="87" mass="9946">MTWVEALPTIGVTLVLGHGLALMAYLIQRRNYRGALDGRVAYTYKGEWMAMASRLKERDDRLGLYPAKAVWVHPLWRPKSFQEGALI</sequence>
<dbReference type="HOGENOM" id="CLU_2482671_0_0_1"/>
<dbReference type="OMA" id="EWMAMAS"/>
<proteinExistence type="predicted"/>
<reference evidence="2" key="2">
    <citation type="submission" date="2025-08" db="UniProtKB">
        <authorList>
            <consortium name="Ensembl"/>
        </authorList>
    </citation>
    <scope>IDENTIFICATION</scope>
</reference>
<evidence type="ECO:0000256" key="1">
    <source>
        <dbReference type="SAM" id="Phobius"/>
    </source>
</evidence>
<dbReference type="Ensembl" id="ENSCINT00000033302.1">
    <property type="protein sequence ID" value="ENSCINP00000030805.1"/>
    <property type="gene ID" value="ENSCING00000025180.1"/>
</dbReference>
<dbReference type="InParanoid" id="H2XMC2"/>
<accession>H2XMC2</accession>
<reference evidence="2" key="3">
    <citation type="submission" date="2025-09" db="UniProtKB">
        <authorList>
            <consortium name="Ensembl"/>
        </authorList>
    </citation>
    <scope>IDENTIFICATION</scope>
</reference>
<keyword evidence="1" id="KW-0812">Transmembrane</keyword>
<keyword evidence="1" id="KW-1133">Transmembrane helix</keyword>
<evidence type="ECO:0000313" key="2">
    <source>
        <dbReference type="Ensembl" id="ENSCINP00000030805.1"/>
    </source>
</evidence>
<keyword evidence="3" id="KW-1185">Reference proteome</keyword>
<protein>
    <submittedName>
        <fullName evidence="2">Uncharacterized protein</fullName>
    </submittedName>
</protein>
<reference evidence="3" key="1">
    <citation type="journal article" date="2002" name="Science">
        <title>The draft genome of Ciona intestinalis: insights into chordate and vertebrate origins.</title>
        <authorList>
            <person name="Dehal P."/>
            <person name="Satou Y."/>
            <person name="Campbell R.K."/>
            <person name="Chapman J."/>
            <person name="Degnan B."/>
            <person name="De Tomaso A."/>
            <person name="Davidson B."/>
            <person name="Di Gregorio A."/>
            <person name="Gelpke M."/>
            <person name="Goodstein D.M."/>
            <person name="Harafuji N."/>
            <person name="Hastings K.E."/>
            <person name="Ho I."/>
            <person name="Hotta K."/>
            <person name="Huang W."/>
            <person name="Kawashima T."/>
            <person name="Lemaire P."/>
            <person name="Martinez D."/>
            <person name="Meinertzhagen I.A."/>
            <person name="Necula S."/>
            <person name="Nonaka M."/>
            <person name="Putnam N."/>
            <person name="Rash S."/>
            <person name="Saiga H."/>
            <person name="Satake M."/>
            <person name="Terry A."/>
            <person name="Yamada L."/>
            <person name="Wang H.G."/>
            <person name="Awazu S."/>
            <person name="Azumi K."/>
            <person name="Boore J."/>
            <person name="Branno M."/>
            <person name="Chin-Bow S."/>
            <person name="DeSantis R."/>
            <person name="Doyle S."/>
            <person name="Francino P."/>
            <person name="Keys D.N."/>
            <person name="Haga S."/>
            <person name="Hayashi H."/>
            <person name="Hino K."/>
            <person name="Imai K.S."/>
            <person name="Inaba K."/>
            <person name="Kano S."/>
            <person name="Kobayashi K."/>
            <person name="Kobayashi M."/>
            <person name="Lee B.I."/>
            <person name="Makabe K.W."/>
            <person name="Manohar C."/>
            <person name="Matassi G."/>
            <person name="Medina M."/>
            <person name="Mochizuki Y."/>
            <person name="Mount S."/>
            <person name="Morishita T."/>
            <person name="Miura S."/>
            <person name="Nakayama A."/>
            <person name="Nishizaka S."/>
            <person name="Nomoto H."/>
            <person name="Ohta F."/>
            <person name="Oishi K."/>
            <person name="Rigoutsos I."/>
            <person name="Sano M."/>
            <person name="Sasaki A."/>
            <person name="Sasakura Y."/>
            <person name="Shoguchi E."/>
            <person name="Shin-i T."/>
            <person name="Spagnuolo A."/>
            <person name="Stainier D."/>
            <person name="Suzuki M.M."/>
            <person name="Tassy O."/>
            <person name="Takatori N."/>
            <person name="Tokuoka M."/>
            <person name="Yagi K."/>
            <person name="Yoshizaki F."/>
            <person name="Wada S."/>
            <person name="Zhang C."/>
            <person name="Hyatt P.D."/>
            <person name="Larimer F."/>
            <person name="Detter C."/>
            <person name="Doggett N."/>
            <person name="Glavina T."/>
            <person name="Hawkins T."/>
            <person name="Richardson P."/>
            <person name="Lucas S."/>
            <person name="Kohara Y."/>
            <person name="Levine M."/>
            <person name="Satoh N."/>
            <person name="Rokhsar D.S."/>
        </authorList>
    </citation>
    <scope>NUCLEOTIDE SEQUENCE [LARGE SCALE GENOMIC DNA]</scope>
</reference>
<organism evidence="2 3">
    <name type="scientific">Ciona intestinalis</name>
    <name type="common">Transparent sea squirt</name>
    <name type="synonym">Ascidia intestinalis</name>
    <dbReference type="NCBI Taxonomy" id="7719"/>
    <lineage>
        <taxon>Eukaryota</taxon>
        <taxon>Metazoa</taxon>
        <taxon>Chordata</taxon>
        <taxon>Tunicata</taxon>
        <taxon>Ascidiacea</taxon>
        <taxon>Phlebobranchia</taxon>
        <taxon>Cionidae</taxon>
        <taxon>Ciona</taxon>
    </lineage>
</organism>
<feature type="transmembrane region" description="Helical" evidence="1">
    <location>
        <begin position="6"/>
        <end position="27"/>
    </location>
</feature>
<dbReference type="AlphaFoldDB" id="H2XMC2"/>
<evidence type="ECO:0000313" key="3">
    <source>
        <dbReference type="Proteomes" id="UP000008144"/>
    </source>
</evidence>
<dbReference type="GeneTree" id="ENSGT00660000097396"/>